<dbReference type="NCBIfam" id="NF004584">
    <property type="entry name" value="PRK05928.2-1"/>
    <property type="match status" value="1"/>
</dbReference>
<evidence type="ECO:0000313" key="2">
    <source>
        <dbReference type="EMBL" id="SDH04404.1"/>
    </source>
</evidence>
<dbReference type="SUPFAM" id="SSF69618">
    <property type="entry name" value="HemD-like"/>
    <property type="match status" value="1"/>
</dbReference>
<evidence type="ECO:0000313" key="3">
    <source>
        <dbReference type="Proteomes" id="UP000199163"/>
    </source>
</evidence>
<dbReference type="InterPro" id="IPR036108">
    <property type="entry name" value="4pyrrol_syn_uPrphyn_synt_sf"/>
</dbReference>
<gene>
    <name evidence="2" type="ORF">SAMN05192534_101425</name>
</gene>
<proteinExistence type="predicted"/>
<dbReference type="STRING" id="568899.SAMN05192534_101425"/>
<organism evidence="2 3">
    <name type="scientific">Alteribacillus persepolensis</name>
    <dbReference type="NCBI Taxonomy" id="568899"/>
    <lineage>
        <taxon>Bacteria</taxon>
        <taxon>Bacillati</taxon>
        <taxon>Bacillota</taxon>
        <taxon>Bacilli</taxon>
        <taxon>Bacillales</taxon>
        <taxon>Bacillaceae</taxon>
        <taxon>Alteribacillus</taxon>
    </lineage>
</organism>
<dbReference type="EMBL" id="FNDK01000001">
    <property type="protein sequence ID" value="SDH04404.1"/>
    <property type="molecule type" value="Genomic_DNA"/>
</dbReference>
<sequence>MGLMEKTVALAASRKTEEMTALVEKQGGQAVVRPLQGTTFDALDDIKNDVEQIINEKETDWFIFTTGVGAESVLGAAENEKTREALKDLLQTKNVAVRGYKTYNTLKKIDVSPVIRDEDGTTSSLLEAMEDIDFQGKHVVIQLHGVKLPRLAKFLEEKKAASITELMPYRHLPPKEETLFQLKEELYEGALDAICFTTQMQVHSLFQFANKAGFQEELRQMLNNQTVAAAVGKVTAEALQEYGVNRIISPENQRMGAMVVTLSDYFK</sequence>
<dbReference type="Proteomes" id="UP000199163">
    <property type="component" value="Unassembled WGS sequence"/>
</dbReference>
<keyword evidence="3" id="KW-1185">Reference proteome</keyword>
<feature type="domain" description="Tetrapyrrole biosynthesis uroporphyrinogen III synthase" evidence="1">
    <location>
        <begin position="18"/>
        <end position="259"/>
    </location>
</feature>
<dbReference type="GO" id="GO:0006780">
    <property type="term" value="P:uroporphyrinogen III biosynthetic process"/>
    <property type="evidence" value="ECO:0007669"/>
    <property type="project" value="InterPro"/>
</dbReference>
<dbReference type="InterPro" id="IPR003754">
    <property type="entry name" value="4pyrrol_synth_uPrphyn_synth"/>
</dbReference>
<dbReference type="CDD" id="cd06578">
    <property type="entry name" value="HemD"/>
    <property type="match status" value="1"/>
</dbReference>
<dbReference type="RefSeq" id="WP_091270726.1">
    <property type="nucleotide sequence ID" value="NZ_FNDK01000001.1"/>
</dbReference>
<evidence type="ECO:0000259" key="1">
    <source>
        <dbReference type="Pfam" id="PF02602"/>
    </source>
</evidence>
<accession>A0A1G7Z6T8</accession>
<protein>
    <submittedName>
        <fullName evidence="2">Uroporphyrinogen-III synthase</fullName>
    </submittedName>
</protein>
<dbReference type="PANTHER" id="PTHR40082">
    <property type="entry name" value="BLR5956 PROTEIN"/>
    <property type="match status" value="1"/>
</dbReference>
<reference evidence="2 3" key="1">
    <citation type="submission" date="2016-10" db="EMBL/GenBank/DDBJ databases">
        <authorList>
            <person name="de Groot N.N."/>
        </authorList>
    </citation>
    <scope>NUCLEOTIDE SEQUENCE [LARGE SCALE GENOMIC DNA]</scope>
    <source>
        <strain evidence="2 3">DSM 21632</strain>
    </source>
</reference>
<dbReference type="Gene3D" id="3.40.50.10090">
    <property type="match status" value="2"/>
</dbReference>
<dbReference type="GO" id="GO:0004852">
    <property type="term" value="F:uroporphyrinogen-III synthase activity"/>
    <property type="evidence" value="ECO:0007669"/>
    <property type="project" value="InterPro"/>
</dbReference>
<dbReference type="OrthoDB" id="9775656at2"/>
<dbReference type="Pfam" id="PF02602">
    <property type="entry name" value="HEM4"/>
    <property type="match status" value="1"/>
</dbReference>
<dbReference type="InterPro" id="IPR039793">
    <property type="entry name" value="UROS/Hem4"/>
</dbReference>
<name>A0A1G7Z6T8_9BACI</name>
<dbReference type="AlphaFoldDB" id="A0A1G7Z6T8"/>
<dbReference type="PANTHER" id="PTHR40082:SF1">
    <property type="entry name" value="BLR5956 PROTEIN"/>
    <property type="match status" value="1"/>
</dbReference>